<reference evidence="1 2" key="1">
    <citation type="submission" date="2020-08" db="EMBL/GenBank/DDBJ databases">
        <title>Genome Sequencing of Nocardia wallacei strain FMUON74 and assembly.</title>
        <authorList>
            <person name="Toyokawa M."/>
            <person name="Uesaka K."/>
        </authorList>
    </citation>
    <scope>NUCLEOTIDE SEQUENCE [LARGE SCALE GENOMIC DNA]</scope>
    <source>
        <strain evidence="1 2">FMUON74</strain>
        <plasmid evidence="1 2">pFMUON74</plasmid>
    </source>
</reference>
<name>A0A7G1KW42_9NOCA</name>
<dbReference type="Gene3D" id="1.10.10.60">
    <property type="entry name" value="Homeodomain-like"/>
    <property type="match status" value="1"/>
</dbReference>
<organism evidence="1 2">
    <name type="scientific">Nocardia wallacei</name>
    <dbReference type="NCBI Taxonomy" id="480035"/>
    <lineage>
        <taxon>Bacteria</taxon>
        <taxon>Bacillati</taxon>
        <taxon>Actinomycetota</taxon>
        <taxon>Actinomycetes</taxon>
        <taxon>Mycobacteriales</taxon>
        <taxon>Nocardiaceae</taxon>
        <taxon>Nocardia</taxon>
    </lineage>
</organism>
<accession>A0A7G1KW42</accession>
<evidence type="ECO:0008006" key="3">
    <source>
        <dbReference type="Google" id="ProtNLM"/>
    </source>
</evidence>
<gene>
    <name evidence="1" type="ORF">NWFMUON74_72400</name>
</gene>
<evidence type="ECO:0000313" key="1">
    <source>
        <dbReference type="EMBL" id="BCK59468.1"/>
    </source>
</evidence>
<geneLocation type="plasmid" evidence="1 2">
    <name>pFMUON74</name>
</geneLocation>
<dbReference type="EMBL" id="AP023397">
    <property type="protein sequence ID" value="BCK59468.1"/>
    <property type="molecule type" value="Genomic_DNA"/>
</dbReference>
<dbReference type="Proteomes" id="UP000516173">
    <property type="component" value="Plasmid pFMUON74"/>
</dbReference>
<dbReference type="RefSeq" id="WP_187689670.1">
    <property type="nucleotide sequence ID" value="NZ_AP023397.1"/>
</dbReference>
<keyword evidence="1" id="KW-0614">Plasmid</keyword>
<dbReference type="GeneID" id="80351603"/>
<dbReference type="KEGG" id="nwl:NWFMUON74_72400"/>
<protein>
    <recommendedName>
        <fullName evidence="3">Replication protein RepB</fullName>
    </recommendedName>
</protein>
<proteinExistence type="predicted"/>
<evidence type="ECO:0000313" key="2">
    <source>
        <dbReference type="Proteomes" id="UP000516173"/>
    </source>
</evidence>
<keyword evidence="2" id="KW-1185">Reference proteome</keyword>
<sequence>MTAKNPVRRAKTAKELAAKHKCSDRTIRRLIAEPRIDFEGRSAALSERARELRAGGAKYKDIAAELGVSIGSVSRLLHGLYPSQTTSKAS</sequence>
<dbReference type="AlphaFoldDB" id="A0A7G1KW42"/>